<evidence type="ECO:0000313" key="2">
    <source>
        <dbReference type="Proteomes" id="UP001281761"/>
    </source>
</evidence>
<dbReference type="InterPro" id="IPR043136">
    <property type="entry name" value="B30.2/SPRY_sf"/>
</dbReference>
<name>A0ABQ9X032_9EUKA</name>
<organism evidence="1 2">
    <name type="scientific">Blattamonas nauphoetae</name>
    <dbReference type="NCBI Taxonomy" id="2049346"/>
    <lineage>
        <taxon>Eukaryota</taxon>
        <taxon>Metamonada</taxon>
        <taxon>Preaxostyla</taxon>
        <taxon>Oxymonadida</taxon>
        <taxon>Blattamonas</taxon>
    </lineage>
</organism>
<reference evidence="1 2" key="1">
    <citation type="journal article" date="2022" name="bioRxiv">
        <title>Genomics of Preaxostyla Flagellates Illuminates Evolutionary Transitions and the Path Towards Mitochondrial Loss.</title>
        <authorList>
            <person name="Novak L.V.F."/>
            <person name="Treitli S.C."/>
            <person name="Pyrih J."/>
            <person name="Halakuc P."/>
            <person name="Pipaliya S.V."/>
            <person name="Vacek V."/>
            <person name="Brzon O."/>
            <person name="Soukal P."/>
            <person name="Eme L."/>
            <person name="Dacks J.B."/>
            <person name="Karnkowska A."/>
            <person name="Elias M."/>
            <person name="Hampl V."/>
        </authorList>
    </citation>
    <scope>NUCLEOTIDE SEQUENCE [LARGE SCALE GENOMIC DNA]</scope>
    <source>
        <strain evidence="1">NAU3</strain>
        <tissue evidence="1">Gut</tissue>
    </source>
</reference>
<protein>
    <recommendedName>
        <fullName evidence="3">B30.2/SPRY domain-containing protein</fullName>
    </recommendedName>
</protein>
<evidence type="ECO:0008006" key="3">
    <source>
        <dbReference type="Google" id="ProtNLM"/>
    </source>
</evidence>
<proteinExistence type="predicted"/>
<sequence>MLSKEYLLFLVSFFHSVDEAIFGLIDSTTSIPKFDDWVGCYLDNCFVLWLNDGCVWKQQKAWDEIHHYGTCHPPLKVGDCVRMEVDMDSKPQTVQFFVNGEAGQHYVSDLPTRPSCGSLLFFFLSQFIGFYEGTSICVYRIAGQSKPTPMKKGRRKLNWAELRSYKPRYCSVEKCPRRWDW</sequence>
<dbReference type="EMBL" id="JARBJD010000274">
    <property type="protein sequence ID" value="KAK2945075.1"/>
    <property type="molecule type" value="Genomic_DNA"/>
</dbReference>
<accession>A0ABQ9X032</accession>
<gene>
    <name evidence="1" type="ORF">BLNAU_20020</name>
</gene>
<dbReference type="Proteomes" id="UP001281761">
    <property type="component" value="Unassembled WGS sequence"/>
</dbReference>
<dbReference type="Gene3D" id="2.60.120.920">
    <property type="match status" value="1"/>
</dbReference>
<evidence type="ECO:0000313" key="1">
    <source>
        <dbReference type="EMBL" id="KAK2945075.1"/>
    </source>
</evidence>
<keyword evidence="2" id="KW-1185">Reference proteome</keyword>
<comment type="caution">
    <text evidence="1">The sequence shown here is derived from an EMBL/GenBank/DDBJ whole genome shotgun (WGS) entry which is preliminary data.</text>
</comment>